<dbReference type="AlphaFoldDB" id="A0A5J4QAJ7"/>
<sequence>MERNWMGEEMSLLLLIKSNDDLFGEMSDRQAEDTV</sequence>
<protein>
    <submittedName>
        <fullName evidence="1">Uncharacterized protein</fullName>
    </submittedName>
</protein>
<dbReference type="EMBL" id="SNRW01046506">
    <property type="protein sequence ID" value="KAA6317731.1"/>
    <property type="molecule type" value="Genomic_DNA"/>
</dbReference>
<evidence type="ECO:0000313" key="2">
    <source>
        <dbReference type="Proteomes" id="UP000324800"/>
    </source>
</evidence>
<feature type="non-terminal residue" evidence="1">
    <location>
        <position position="35"/>
    </location>
</feature>
<accession>A0A5J4QAJ7</accession>
<dbReference type="Proteomes" id="UP000324800">
    <property type="component" value="Unassembled WGS sequence"/>
</dbReference>
<comment type="caution">
    <text evidence="1">The sequence shown here is derived from an EMBL/GenBank/DDBJ whole genome shotgun (WGS) entry which is preliminary data.</text>
</comment>
<name>A0A5J4QAJ7_9EUKA</name>
<evidence type="ECO:0000313" key="1">
    <source>
        <dbReference type="EMBL" id="KAA6317731.1"/>
    </source>
</evidence>
<gene>
    <name evidence="1" type="ORF">EZS28_055049</name>
</gene>
<organism evidence="1 2">
    <name type="scientific">Streblomastix strix</name>
    <dbReference type="NCBI Taxonomy" id="222440"/>
    <lineage>
        <taxon>Eukaryota</taxon>
        <taxon>Metamonada</taxon>
        <taxon>Preaxostyla</taxon>
        <taxon>Oxymonadida</taxon>
        <taxon>Streblomastigidae</taxon>
        <taxon>Streblomastix</taxon>
    </lineage>
</organism>
<proteinExistence type="predicted"/>
<reference evidence="1 2" key="1">
    <citation type="submission" date="2019-03" db="EMBL/GenBank/DDBJ databases">
        <title>Single cell metagenomics reveals metabolic interactions within the superorganism composed of flagellate Streblomastix strix and complex community of Bacteroidetes bacteria on its surface.</title>
        <authorList>
            <person name="Treitli S.C."/>
            <person name="Kolisko M."/>
            <person name="Husnik F."/>
            <person name="Keeling P."/>
            <person name="Hampl V."/>
        </authorList>
    </citation>
    <scope>NUCLEOTIDE SEQUENCE [LARGE SCALE GENOMIC DNA]</scope>
    <source>
        <strain evidence="1">ST1C</strain>
    </source>
</reference>